<keyword evidence="1" id="KW-0732">Signal</keyword>
<name>A0A8J3DZ48_9BACL</name>
<evidence type="ECO:0000313" key="6">
    <source>
        <dbReference type="Proteomes" id="UP000628775"/>
    </source>
</evidence>
<evidence type="ECO:0000256" key="3">
    <source>
        <dbReference type="SAM" id="Phobius"/>
    </source>
</evidence>
<evidence type="ECO:0000313" key="5">
    <source>
        <dbReference type="EMBL" id="GGE48002.1"/>
    </source>
</evidence>
<organism evidence="5 6">
    <name type="scientific">Pullulanibacillus camelliae</name>
    <dbReference type="NCBI Taxonomy" id="1707096"/>
    <lineage>
        <taxon>Bacteria</taxon>
        <taxon>Bacillati</taxon>
        <taxon>Bacillota</taxon>
        <taxon>Bacilli</taxon>
        <taxon>Bacillales</taxon>
        <taxon>Sporolactobacillaceae</taxon>
        <taxon>Pullulanibacillus</taxon>
    </lineage>
</organism>
<feature type="compositionally biased region" description="Basic and acidic residues" evidence="2">
    <location>
        <begin position="50"/>
        <end position="71"/>
    </location>
</feature>
<keyword evidence="3" id="KW-0812">Transmembrane</keyword>
<feature type="region of interest" description="Disordered" evidence="2">
    <location>
        <begin position="35"/>
        <end position="71"/>
    </location>
</feature>
<dbReference type="InterPro" id="IPR029051">
    <property type="entry name" value="DUF4352"/>
</dbReference>
<feature type="transmembrane region" description="Helical" evidence="3">
    <location>
        <begin position="14"/>
        <end position="33"/>
    </location>
</feature>
<dbReference type="Pfam" id="PF11611">
    <property type="entry name" value="DUF4352"/>
    <property type="match status" value="1"/>
</dbReference>
<evidence type="ECO:0000259" key="4">
    <source>
        <dbReference type="Pfam" id="PF11611"/>
    </source>
</evidence>
<sequence>MSKEKVKKSIFKRWWFWVIVIIVVIIIGVNLGGGSDDKSTSASTTTKSSDNSKSKDVPKKETKKPTKKSNEKVIGIGDPAKIADVTFTVNKVETSTELKSDNEFVDPAKASGKFVILHVTIKNEKKKAISIDSSFFKIMTNDGTTYDPSDDGDVLMVIPEKQQLFLEQINPGITKTGTIVFDVAKDLDLSKAHVEAQTGFWGTEKVKINLK</sequence>
<dbReference type="Proteomes" id="UP000628775">
    <property type="component" value="Unassembled WGS sequence"/>
</dbReference>
<dbReference type="AlphaFoldDB" id="A0A8J3DZ48"/>
<dbReference type="EMBL" id="BMIR01000014">
    <property type="protein sequence ID" value="GGE48002.1"/>
    <property type="molecule type" value="Genomic_DNA"/>
</dbReference>
<keyword evidence="3" id="KW-1133">Transmembrane helix</keyword>
<reference evidence="5" key="1">
    <citation type="journal article" date="2014" name="Int. J. Syst. Evol. Microbiol.">
        <title>Complete genome sequence of Corynebacterium casei LMG S-19264T (=DSM 44701T), isolated from a smear-ripened cheese.</title>
        <authorList>
            <consortium name="US DOE Joint Genome Institute (JGI-PGF)"/>
            <person name="Walter F."/>
            <person name="Albersmeier A."/>
            <person name="Kalinowski J."/>
            <person name="Ruckert C."/>
        </authorList>
    </citation>
    <scope>NUCLEOTIDE SEQUENCE</scope>
    <source>
        <strain evidence="5">CGMCC 1.15371</strain>
    </source>
</reference>
<gene>
    <name evidence="5" type="ORF">GCM10011391_28490</name>
</gene>
<keyword evidence="6" id="KW-1185">Reference proteome</keyword>
<dbReference type="RefSeq" id="WP_188695492.1">
    <property type="nucleotide sequence ID" value="NZ_BMIR01000014.1"/>
</dbReference>
<reference evidence="5" key="2">
    <citation type="submission" date="2020-09" db="EMBL/GenBank/DDBJ databases">
        <authorList>
            <person name="Sun Q."/>
            <person name="Zhou Y."/>
        </authorList>
    </citation>
    <scope>NUCLEOTIDE SEQUENCE</scope>
    <source>
        <strain evidence="5">CGMCC 1.15371</strain>
    </source>
</reference>
<accession>A0A8J3DZ48</accession>
<protein>
    <recommendedName>
        <fullName evidence="4">DUF4352 domain-containing protein</fullName>
    </recommendedName>
</protein>
<dbReference type="Gene3D" id="2.60.40.1240">
    <property type="match status" value="1"/>
</dbReference>
<dbReference type="InterPro" id="IPR029050">
    <property type="entry name" value="Immunoprotect_excell_Ig-like"/>
</dbReference>
<evidence type="ECO:0000256" key="1">
    <source>
        <dbReference type="ARBA" id="ARBA00022729"/>
    </source>
</evidence>
<keyword evidence="3" id="KW-0472">Membrane</keyword>
<comment type="caution">
    <text evidence="5">The sequence shown here is derived from an EMBL/GenBank/DDBJ whole genome shotgun (WGS) entry which is preliminary data.</text>
</comment>
<proteinExistence type="predicted"/>
<feature type="domain" description="DUF4352" evidence="4">
    <location>
        <begin position="75"/>
        <end position="203"/>
    </location>
</feature>
<feature type="compositionally biased region" description="Low complexity" evidence="2">
    <location>
        <begin position="40"/>
        <end position="49"/>
    </location>
</feature>
<evidence type="ECO:0000256" key="2">
    <source>
        <dbReference type="SAM" id="MobiDB-lite"/>
    </source>
</evidence>